<dbReference type="Gene3D" id="1.25.40.10">
    <property type="entry name" value="Tetratricopeptide repeat domain"/>
    <property type="match status" value="4"/>
</dbReference>
<dbReference type="OrthoDB" id="224351at2"/>
<organism evidence="1 2">
    <name type="scientific">Tautonia sociabilis</name>
    <dbReference type="NCBI Taxonomy" id="2080755"/>
    <lineage>
        <taxon>Bacteria</taxon>
        <taxon>Pseudomonadati</taxon>
        <taxon>Planctomycetota</taxon>
        <taxon>Planctomycetia</taxon>
        <taxon>Isosphaerales</taxon>
        <taxon>Isosphaeraceae</taxon>
        <taxon>Tautonia</taxon>
    </lineage>
</organism>
<reference evidence="1 2" key="1">
    <citation type="submission" date="2018-12" db="EMBL/GenBank/DDBJ databases">
        <authorList>
            <person name="Toschakov S.V."/>
        </authorList>
    </citation>
    <scope>NUCLEOTIDE SEQUENCE [LARGE SCALE GENOMIC DNA]</scope>
    <source>
        <strain evidence="1 2">GM2012</strain>
    </source>
</reference>
<name>A0A432MN70_9BACT</name>
<accession>A0A432MN70</accession>
<gene>
    <name evidence="1" type="ORF">TsocGM_04540</name>
</gene>
<reference evidence="1 2" key="2">
    <citation type="submission" date="2019-01" db="EMBL/GenBank/DDBJ databases">
        <title>Tautonia sociabilis, a novel thermotolerant planctomycete of Isosphaeraceae family, isolated from a 4000 m deep subterranean habitat.</title>
        <authorList>
            <person name="Kovaleva O.L."/>
            <person name="Elcheninov A.G."/>
            <person name="Van Heerden E."/>
            <person name="Toshchakov S.V."/>
            <person name="Novikov A."/>
            <person name="Bonch-Osmolovskaya E.A."/>
            <person name="Kublanov I.V."/>
        </authorList>
    </citation>
    <scope>NUCLEOTIDE SEQUENCE [LARGE SCALE GENOMIC DNA]</scope>
    <source>
        <strain evidence="1 2">GM2012</strain>
    </source>
</reference>
<protein>
    <submittedName>
        <fullName evidence="1">Tetratricopeptide repeat protein</fullName>
    </submittedName>
</protein>
<evidence type="ECO:0000313" key="2">
    <source>
        <dbReference type="Proteomes" id="UP000280296"/>
    </source>
</evidence>
<sequence>MRRHLAFLEGLRDRGYFDLADDYLDRLRDDPQLPEGIAPLLAFERGRGKIEESQVAQDLERRDLLLDQARSAFDAFLREYPTHELAPEAKVQLAQVLYQRGQTAALKADEAERPEERDTLLAAARAAFAQAKASFDQALIDLRNAYEAFPAGFIEESDPTHALREEAQRRLIDATLKRALIDYDEAQTYPEGSEERGKLLDSAATAFKNIYDSYRTWMAGFAARMWQGKSLEENGEIGSAMGIYNELLGHDDPRLTQLQRQVAFFKVIAHRKREEYPLAERLAREWLALSRGDTGSYERLGVQLELAKNIDAMLEAEYGPAVSNKENLVKDLVQQLSEVVRYASPYKAEAVDLLRKYRPGSTIDPRSLAGLSFDQAMERAREEMGLRSWENAIVLFQAALSKANPSRDPSRANEARYLLAFCLYSTRRYHEAAVLADFLARRYPEWDSSLGAAELGMGALAMAYESVGGPGQAEDLARLRSLAHYTIATWPDAAQADVARILLGDVALGQGRYAEAAEAFESVKTPAHALEARGKAAAAHWRRSLLLRKEAGEGPVPPEARAEADRALELLRSAYDERVESRVPPTDPERLRNAGDLAEILLAESRPEDALAVLDPHVEAMATATLNSVTRPLSSRLLRLRLQAHITQGQTEEALADMNALESVETDEPLTQLFFGLGRVLEAEMEAQRQAGDIARLNASRDAFQKFLDALIESRSGQSYASLQWAGEQMLALERPGRAVEIFRRVLEEFPENPGLLRTRLKLSAAYRQDHKFKEAWSIAAKLVAEHPRGLDFLIEQCQILEDWAEVEPGYWNVAIRHWQDLAKKLEGTRPRPPEYYECWYHVALCQLGKGSSDAARRTLKSVMALSETLGSPEIKQKYEQLLRQVGG</sequence>
<keyword evidence="2" id="KW-1185">Reference proteome</keyword>
<dbReference type="Proteomes" id="UP000280296">
    <property type="component" value="Unassembled WGS sequence"/>
</dbReference>
<dbReference type="InterPro" id="IPR011990">
    <property type="entry name" value="TPR-like_helical_dom_sf"/>
</dbReference>
<dbReference type="EMBL" id="RYZH01000006">
    <property type="protein sequence ID" value="RUL88883.1"/>
    <property type="molecule type" value="Genomic_DNA"/>
</dbReference>
<dbReference type="Pfam" id="PF13432">
    <property type="entry name" value="TPR_16"/>
    <property type="match status" value="1"/>
</dbReference>
<evidence type="ECO:0000313" key="1">
    <source>
        <dbReference type="EMBL" id="RUL88883.1"/>
    </source>
</evidence>
<proteinExistence type="predicted"/>
<dbReference type="SUPFAM" id="SSF48452">
    <property type="entry name" value="TPR-like"/>
    <property type="match status" value="2"/>
</dbReference>
<comment type="caution">
    <text evidence="1">The sequence shown here is derived from an EMBL/GenBank/DDBJ whole genome shotgun (WGS) entry which is preliminary data.</text>
</comment>
<dbReference type="AlphaFoldDB" id="A0A432MN70"/>
<dbReference type="RefSeq" id="WP_126724134.1">
    <property type="nucleotide sequence ID" value="NZ_RYZH01000006.1"/>
</dbReference>